<sequence length="890" mass="103752">MNPSLIFVVSFGILIGFLLFLFATQEHIQKFLPVVLKQVKINCTSFLNEIDPPYPAILIDTDILEAIKEDNCSVVPRKIRVGVDIGYADAVKHVISSRYDTVLFENSMEKDYLRFFDRDIRIIPREPLILHNNFAIPTDIEHFLEYWKRSKLIECINMKVERDSSARYLPKDKTLRMMSTLMRYLVSFHIYPFLNGGTLLGWFRECDIIPHTMDIDFAAFVDEYKPEVLEHLQKNQTTFYLTRKFGKPNDSYEFTLRPRDRSLPIMDLFWMYSSGNESWVGGSSSDGGKFKYTYPRISDICAGDLFGHIFWVPCNSESIVVTEYGPEWYKDHPTANFSWFSSHYNVKKNGKWSAKELEQFLFPKIPVSCGHNLKEIQEMYVTRTLCQPYAKNVCKNYTSVIGTRIDENGDIKADDQFLETVLAEGATDEKFQICQELYSTERHYINNLKLLLKLEDVLLEKIDKDKVNVDKTRIKHIFGKIQPIVDLHEKICHELADLIENWNDEKCDVAKIWINANSELLRIYPTYLNFCDEARKDLIDACEQYPRLRALVKEQEKSPEFRRQRAVDIMTFPVQRLAGVKLLLEKLHKKSSGKEVELKNAIETVGNVLKHSNNVKLENDVLISQLRLLQEVEGIPSEIVYASHVLVYAVEVQFICATNRKKLSSRDSVLRLTLFSDGVVLVCNCSYRKIPNWITRTRATTTLCKMWKKPYKFLTTLKVDQFRSIMFVHCLKRKENTCALERSPVCCLKIREKLSDNEWFVAVENPIEMDQFAGALERMIMKKMTRSLSLHMEMSFWEVPSECKSTVRKVLEAGKFIISEEDDWYDRSRLTKGSKESAQTSSSHKSSIKSFFDTLKGRRKNKERLGSNKFNRRHTLEPRQIQFSPIREET</sequence>
<evidence type="ECO:0000259" key="7">
    <source>
        <dbReference type="PROSITE" id="PS50010"/>
    </source>
</evidence>
<feature type="transmembrane region" description="Helical" evidence="6">
    <location>
        <begin position="181"/>
        <end position="203"/>
    </location>
</feature>
<protein>
    <recommendedName>
        <fullName evidence="7">DH domain-containing protein</fullName>
    </recommendedName>
</protein>
<keyword evidence="9" id="KW-1185">Reference proteome</keyword>
<dbReference type="Pfam" id="PF24413">
    <property type="entry name" value="W02B3_4_N"/>
    <property type="match status" value="1"/>
</dbReference>
<dbReference type="AlphaFoldDB" id="A0AA36GU45"/>
<keyword evidence="3 6" id="KW-1133">Transmembrane helix</keyword>
<evidence type="ECO:0000256" key="1">
    <source>
        <dbReference type="ARBA" id="ARBA00004167"/>
    </source>
</evidence>
<dbReference type="SUPFAM" id="SSF48065">
    <property type="entry name" value="DBL homology domain (DH-domain)"/>
    <property type="match status" value="1"/>
</dbReference>
<comment type="subcellular location">
    <subcellularLocation>
        <location evidence="1">Membrane</location>
        <topology evidence="1">Single-pass membrane protein</topology>
    </subcellularLocation>
</comment>
<feature type="transmembrane region" description="Helical" evidence="6">
    <location>
        <begin position="6"/>
        <end position="23"/>
    </location>
</feature>
<dbReference type="Gene3D" id="1.20.900.10">
    <property type="entry name" value="Dbl homology (DH) domain"/>
    <property type="match status" value="1"/>
</dbReference>
<feature type="region of interest" description="Disordered" evidence="5">
    <location>
        <begin position="848"/>
        <end position="890"/>
    </location>
</feature>
<feature type="domain" description="DH" evidence="7">
    <location>
        <begin position="429"/>
        <end position="615"/>
    </location>
</feature>
<dbReference type="Pfam" id="PF00621">
    <property type="entry name" value="RhoGEF"/>
    <property type="match status" value="1"/>
</dbReference>
<evidence type="ECO:0000256" key="5">
    <source>
        <dbReference type="SAM" id="MobiDB-lite"/>
    </source>
</evidence>
<comment type="caution">
    <text evidence="8">The sequence shown here is derived from an EMBL/GenBank/DDBJ whole genome shotgun (WGS) entry which is preliminary data.</text>
</comment>
<dbReference type="EMBL" id="CATQJL010000223">
    <property type="protein sequence ID" value="CAJ0598381.1"/>
    <property type="molecule type" value="Genomic_DNA"/>
</dbReference>
<dbReference type="PROSITE" id="PS50010">
    <property type="entry name" value="DH_2"/>
    <property type="match status" value="1"/>
</dbReference>
<dbReference type="Proteomes" id="UP001176961">
    <property type="component" value="Unassembled WGS sequence"/>
</dbReference>
<dbReference type="InterPro" id="IPR000219">
    <property type="entry name" value="DH_dom"/>
</dbReference>
<evidence type="ECO:0000313" key="8">
    <source>
        <dbReference type="EMBL" id="CAJ0598381.1"/>
    </source>
</evidence>
<proteinExistence type="predicted"/>
<keyword evidence="2 6" id="KW-0812">Transmembrane</keyword>
<evidence type="ECO:0000256" key="4">
    <source>
        <dbReference type="ARBA" id="ARBA00023136"/>
    </source>
</evidence>
<accession>A0AA36GU45</accession>
<dbReference type="InterPro" id="IPR057641">
    <property type="entry name" value="W02B3_4_N"/>
</dbReference>
<dbReference type="SMART" id="SM00325">
    <property type="entry name" value="RhoGEF"/>
    <property type="match status" value="1"/>
</dbReference>
<evidence type="ECO:0000256" key="2">
    <source>
        <dbReference type="ARBA" id="ARBA00022692"/>
    </source>
</evidence>
<name>A0AA36GU45_CYLNA</name>
<keyword evidence="4 6" id="KW-0472">Membrane</keyword>
<reference evidence="8" key="1">
    <citation type="submission" date="2023-07" db="EMBL/GenBank/DDBJ databases">
        <authorList>
            <consortium name="CYATHOMIX"/>
        </authorList>
    </citation>
    <scope>NUCLEOTIDE SEQUENCE</scope>
    <source>
        <strain evidence="8">N/A</strain>
    </source>
</reference>
<dbReference type="InterPro" id="IPR009644">
    <property type="entry name" value="FKTN/MNN4/W02B3.4-1"/>
</dbReference>
<dbReference type="InterPro" id="IPR035899">
    <property type="entry name" value="DBL_dom_sf"/>
</dbReference>
<gene>
    <name evidence="8" type="ORF">CYNAS_LOCUS10364</name>
</gene>
<dbReference type="GO" id="GO:0016020">
    <property type="term" value="C:membrane"/>
    <property type="evidence" value="ECO:0007669"/>
    <property type="project" value="UniProtKB-SubCell"/>
</dbReference>
<dbReference type="PANTHER" id="PTHR15407">
    <property type="entry name" value="FUKUTIN-RELATED"/>
    <property type="match status" value="1"/>
</dbReference>
<dbReference type="PANTHER" id="PTHR15407:SF28">
    <property type="entry name" value="RIBITOL-5-PHOSPHATE TRANSFERASE FKTN"/>
    <property type="match status" value="1"/>
</dbReference>
<organism evidence="8 9">
    <name type="scientific">Cylicocyclus nassatus</name>
    <name type="common">Nematode worm</name>
    <dbReference type="NCBI Taxonomy" id="53992"/>
    <lineage>
        <taxon>Eukaryota</taxon>
        <taxon>Metazoa</taxon>
        <taxon>Ecdysozoa</taxon>
        <taxon>Nematoda</taxon>
        <taxon>Chromadorea</taxon>
        <taxon>Rhabditida</taxon>
        <taxon>Rhabditina</taxon>
        <taxon>Rhabditomorpha</taxon>
        <taxon>Strongyloidea</taxon>
        <taxon>Strongylidae</taxon>
        <taxon>Cylicocyclus</taxon>
    </lineage>
</organism>
<evidence type="ECO:0000256" key="6">
    <source>
        <dbReference type="SAM" id="Phobius"/>
    </source>
</evidence>
<evidence type="ECO:0000313" key="9">
    <source>
        <dbReference type="Proteomes" id="UP001176961"/>
    </source>
</evidence>
<dbReference type="GO" id="GO:0005085">
    <property type="term" value="F:guanyl-nucleotide exchange factor activity"/>
    <property type="evidence" value="ECO:0007669"/>
    <property type="project" value="InterPro"/>
</dbReference>
<evidence type="ECO:0000256" key="3">
    <source>
        <dbReference type="ARBA" id="ARBA00022989"/>
    </source>
</evidence>